<dbReference type="Proteomes" id="UP000588068">
    <property type="component" value="Unassembled WGS sequence"/>
</dbReference>
<evidence type="ECO:0000313" key="3">
    <source>
        <dbReference type="EMBL" id="MBB6095033.1"/>
    </source>
</evidence>
<dbReference type="CDD" id="cd00046">
    <property type="entry name" value="SF2-N"/>
    <property type="match status" value="1"/>
</dbReference>
<dbReference type="Pfam" id="PF00270">
    <property type="entry name" value="DEAD"/>
    <property type="match status" value="1"/>
</dbReference>
<dbReference type="EMBL" id="JACHHZ010000004">
    <property type="protein sequence ID" value="MBB6095033.1"/>
    <property type="molecule type" value="Genomic_DNA"/>
</dbReference>
<dbReference type="PROSITE" id="PS51192">
    <property type="entry name" value="HELICASE_ATP_BIND_1"/>
    <property type="match status" value="1"/>
</dbReference>
<dbReference type="RefSeq" id="WP_184334399.1">
    <property type="nucleotide sequence ID" value="NZ_JACHHZ010000004.1"/>
</dbReference>
<name>A0A841HQK6_9GAMM</name>
<dbReference type="SMART" id="SM00487">
    <property type="entry name" value="DEXDc"/>
    <property type="match status" value="1"/>
</dbReference>
<dbReference type="Pfam" id="PF13307">
    <property type="entry name" value="Helicase_C_2"/>
    <property type="match status" value="1"/>
</dbReference>
<dbReference type="GO" id="GO:0016818">
    <property type="term" value="F:hydrolase activity, acting on acid anhydrides, in phosphorus-containing anhydrides"/>
    <property type="evidence" value="ECO:0007669"/>
    <property type="project" value="InterPro"/>
</dbReference>
<dbReference type="GO" id="GO:0005829">
    <property type="term" value="C:cytosol"/>
    <property type="evidence" value="ECO:0007669"/>
    <property type="project" value="TreeGrafter"/>
</dbReference>
<dbReference type="InterPro" id="IPR050742">
    <property type="entry name" value="Helicase_Restrict-Modif_Enz"/>
</dbReference>
<dbReference type="GO" id="GO:0006139">
    <property type="term" value="P:nucleobase-containing compound metabolic process"/>
    <property type="evidence" value="ECO:0007669"/>
    <property type="project" value="InterPro"/>
</dbReference>
<sequence length="865" mass="97078">MAFKKTPPPSSAPDSPDKLFLDLPRRKYTGLLDHQGQILRTYAKTGADHSDVALQLPTGSGKTLVGLLIAEWRRRKFRERTVYLCPTKQLVHQVVEEARAKYGLDTDGFTGRIRDYDPGAKARYTGGARVAVATYNSLFNTNPFFKDAHLIIVDDAHAAENYIGQLWTMRIERFSPEHAQIFAAVTGVLKGVVEPHFYSRLINEPRSLADKLWNDKLPTPDLIEIADDLREVIDEHIGDLDLQYPWRMISDHLEACQVYMSAAEILIRPLIPPTWSHEPFAQAKQRIFMSATLGAGGDLERLTGRRGIKRLAIPEGWDKQGIGRRFFIFPGMSLGEADARILSRKLMSKAGRSLVLVPSDAAAEAIEKDVKAELGFRTFSAADIEQTKQPFIDCDQAVAIVANRFDGIDFPGDSCRLLFIEGLPRAVNLQERFLMSRMGANLLLNERVQTRVLQAVGRCTRGLNDFSAVVVGGEELADYLGDRDRRSYMHPELQAELEFGIEQSQDVNARTLLENFSIFLEHEEAWEVVNEDILAKRDAAERAEFPAMSELERAVDHEISYQARMWQGDYEVAFDEAREVLGAIVHKDLKGYRALWHYLAGGAALLTAKQGVPGFENQARLQFSKAKEAARALPWLVTLSRYEATNAEEESRNAAVMRQIERVETSLMSLGKLHNRAYTRREKEIIDGLSSPKDFENAQKLLGELLGFSAGKVETDGSPDPWWLCDDIGFVFEDHVNTISPTPFIDTTKARQAASHADWMKENVPAAKNADVLPVLVTKARKAARGAFPSLKRVAYWPADEFRAWATQALAVLRELRTTFSESGDIDWRIKAAEAFEENAMDAPGLHARLSRQRASDRLEPLDAT</sequence>
<dbReference type="SMART" id="SM00491">
    <property type="entry name" value="HELICc2"/>
    <property type="match status" value="1"/>
</dbReference>
<evidence type="ECO:0000259" key="2">
    <source>
        <dbReference type="PROSITE" id="PS51192"/>
    </source>
</evidence>
<evidence type="ECO:0000256" key="1">
    <source>
        <dbReference type="SAM" id="Coils"/>
    </source>
</evidence>
<reference evidence="3 4" key="1">
    <citation type="submission" date="2020-08" db="EMBL/GenBank/DDBJ databases">
        <title>Genomic Encyclopedia of Type Strains, Phase IV (KMG-IV): sequencing the most valuable type-strain genomes for metagenomic binning, comparative biology and taxonomic classification.</title>
        <authorList>
            <person name="Goeker M."/>
        </authorList>
    </citation>
    <scope>NUCLEOTIDE SEQUENCE [LARGE SCALE GENOMIC DNA]</scope>
    <source>
        <strain evidence="3 4">DSM 26723</strain>
    </source>
</reference>
<dbReference type="AlphaFoldDB" id="A0A841HQK6"/>
<dbReference type="GO" id="GO:0005524">
    <property type="term" value="F:ATP binding"/>
    <property type="evidence" value="ECO:0007669"/>
    <property type="project" value="InterPro"/>
</dbReference>
<dbReference type="InterPro" id="IPR027417">
    <property type="entry name" value="P-loop_NTPase"/>
</dbReference>
<dbReference type="Gene3D" id="3.40.50.300">
    <property type="entry name" value="P-loop containing nucleotide triphosphate hydrolases"/>
    <property type="match status" value="2"/>
</dbReference>
<dbReference type="SUPFAM" id="SSF52540">
    <property type="entry name" value="P-loop containing nucleoside triphosphate hydrolases"/>
    <property type="match status" value="2"/>
</dbReference>
<dbReference type="InterPro" id="IPR006555">
    <property type="entry name" value="ATP-dep_Helicase_C"/>
</dbReference>
<evidence type="ECO:0000313" key="4">
    <source>
        <dbReference type="Proteomes" id="UP000588068"/>
    </source>
</evidence>
<dbReference type="PANTHER" id="PTHR47396:SF1">
    <property type="entry name" value="ATP-DEPENDENT HELICASE IRC3-RELATED"/>
    <property type="match status" value="1"/>
</dbReference>
<feature type="domain" description="Helicase ATP-binding" evidence="2">
    <location>
        <begin position="43"/>
        <end position="311"/>
    </location>
</feature>
<dbReference type="InterPro" id="IPR014001">
    <property type="entry name" value="Helicase_ATP-bd"/>
</dbReference>
<accession>A0A841HQK6</accession>
<feature type="coiled-coil region" evidence="1">
    <location>
        <begin position="639"/>
        <end position="666"/>
    </location>
</feature>
<dbReference type="InterPro" id="IPR011545">
    <property type="entry name" value="DEAD/DEAH_box_helicase_dom"/>
</dbReference>
<dbReference type="GO" id="GO:0004386">
    <property type="term" value="F:helicase activity"/>
    <property type="evidence" value="ECO:0007669"/>
    <property type="project" value="InterPro"/>
</dbReference>
<dbReference type="GO" id="GO:0003676">
    <property type="term" value="F:nucleic acid binding"/>
    <property type="evidence" value="ECO:0007669"/>
    <property type="project" value="InterPro"/>
</dbReference>
<protein>
    <recommendedName>
        <fullName evidence="2">Helicase ATP-binding domain-containing protein</fullName>
    </recommendedName>
</protein>
<keyword evidence="4" id="KW-1185">Reference proteome</keyword>
<organism evidence="3 4">
    <name type="scientific">Povalibacter uvarum</name>
    <dbReference type="NCBI Taxonomy" id="732238"/>
    <lineage>
        <taxon>Bacteria</taxon>
        <taxon>Pseudomonadati</taxon>
        <taxon>Pseudomonadota</taxon>
        <taxon>Gammaproteobacteria</taxon>
        <taxon>Steroidobacterales</taxon>
        <taxon>Steroidobacteraceae</taxon>
        <taxon>Povalibacter</taxon>
    </lineage>
</organism>
<keyword evidence="1" id="KW-0175">Coiled coil</keyword>
<gene>
    <name evidence="3" type="ORF">HNQ60_003920</name>
</gene>
<dbReference type="PANTHER" id="PTHR47396">
    <property type="entry name" value="TYPE I RESTRICTION ENZYME ECOKI R PROTEIN"/>
    <property type="match status" value="1"/>
</dbReference>
<proteinExistence type="predicted"/>
<comment type="caution">
    <text evidence="3">The sequence shown here is derived from an EMBL/GenBank/DDBJ whole genome shotgun (WGS) entry which is preliminary data.</text>
</comment>